<dbReference type="EMBL" id="CAHIKZ030005594">
    <property type="protein sequence ID" value="CAE1330950.1"/>
    <property type="molecule type" value="Genomic_DNA"/>
</dbReference>
<evidence type="ECO:0000313" key="2">
    <source>
        <dbReference type="Proteomes" id="UP000597762"/>
    </source>
</evidence>
<dbReference type="Pfam" id="PF10245">
    <property type="entry name" value="MRP-S22"/>
    <property type="match status" value="1"/>
</dbReference>
<comment type="caution">
    <text evidence="1">The sequence shown here is derived from an EMBL/GenBank/DDBJ whole genome shotgun (WGS) entry which is preliminary data.</text>
</comment>
<protein>
    <submittedName>
        <fullName evidence="1">MRPS22</fullName>
    </submittedName>
</protein>
<organism evidence="1 2">
    <name type="scientific">Acanthosepion pharaonis</name>
    <name type="common">Pharaoh cuttlefish</name>
    <name type="synonym">Sepia pharaonis</name>
    <dbReference type="NCBI Taxonomy" id="158019"/>
    <lineage>
        <taxon>Eukaryota</taxon>
        <taxon>Metazoa</taxon>
        <taxon>Spiralia</taxon>
        <taxon>Lophotrochozoa</taxon>
        <taxon>Mollusca</taxon>
        <taxon>Cephalopoda</taxon>
        <taxon>Coleoidea</taxon>
        <taxon>Decapodiformes</taxon>
        <taxon>Sepiida</taxon>
        <taxon>Sepiina</taxon>
        <taxon>Sepiidae</taxon>
        <taxon>Acanthosepion</taxon>
    </lineage>
</organism>
<dbReference type="OrthoDB" id="10052321at2759"/>
<dbReference type="PANTHER" id="PTHR13071:SF4">
    <property type="entry name" value="SMALL RIBOSOMAL SUBUNIT PROTEIN MS22"/>
    <property type="match status" value="1"/>
</dbReference>
<reference evidence="1" key="1">
    <citation type="submission" date="2021-01" db="EMBL/GenBank/DDBJ databases">
        <authorList>
            <person name="Li R."/>
            <person name="Bekaert M."/>
        </authorList>
    </citation>
    <scope>NUCLEOTIDE SEQUENCE</scope>
    <source>
        <strain evidence="1">Farmed</strain>
    </source>
</reference>
<dbReference type="Proteomes" id="UP000597762">
    <property type="component" value="Unassembled WGS sequence"/>
</dbReference>
<evidence type="ECO:0000313" key="1">
    <source>
        <dbReference type="EMBL" id="CAE1330950.1"/>
    </source>
</evidence>
<name>A0A812EVM9_ACAPH</name>
<dbReference type="InterPro" id="IPR019374">
    <property type="entry name" value="Ribosomal_mS22"/>
</dbReference>
<dbReference type="GO" id="GO:0003735">
    <property type="term" value="F:structural constituent of ribosome"/>
    <property type="evidence" value="ECO:0007669"/>
    <property type="project" value="TreeGrafter"/>
</dbReference>
<keyword evidence="2" id="KW-1185">Reference proteome</keyword>
<proteinExistence type="predicted"/>
<accession>A0A812EVM9</accession>
<dbReference type="AlphaFoldDB" id="A0A812EVM9"/>
<dbReference type="PANTHER" id="PTHR13071">
    <property type="entry name" value="MITOCHONDRIAL 28S RIBOSOMAL PROTEIN S22"/>
    <property type="match status" value="1"/>
</dbReference>
<dbReference type="GO" id="GO:0005763">
    <property type="term" value="C:mitochondrial small ribosomal subunit"/>
    <property type="evidence" value="ECO:0007669"/>
    <property type="project" value="TreeGrafter"/>
</dbReference>
<gene>
    <name evidence="1" type="ORF">SPHA_80200</name>
</gene>
<sequence length="356" mass="41341">MAASIIKTAVFRQCQYLLSRRTLFHGLPRVLNIARCSTEGSSSSTSLDKGNHERASRDPLPIFLDKKVQTLLERITGFDLAKIFRPKKVPLQKPRYKLLTTEQLEKEQAAAIEKGKAKLQMPPVMKASQLKPDLISDNPNLDQLNKCKFVFTDISLDIPHKKRLIVVREPDGKLRHASLNERCRFLQIYFPMEGRKVFAPKMFEEEFLEKLLEKGSYKYILDRACIQFEPDHPDYIRVTHRTYEHIRQKNAFDILRSTRHFGPMTFYYVWYKNAENLLVEMIQREQISDAADVVHLHNIIYPDSKCALKCADINNHLELVKVFCSTECSQKDYLELALQSYEDSLNLKQLQVSSSS</sequence>